<dbReference type="STRING" id="1304275.C41B8_15135"/>
<gene>
    <name evidence="9" type="ORF">C41B8_15135</name>
</gene>
<dbReference type="InterPro" id="IPR013785">
    <property type="entry name" value="Aldolase_TIM"/>
</dbReference>
<feature type="binding site" evidence="7">
    <location>
        <begin position="297"/>
        <end position="298"/>
    </location>
    <ligand>
        <name>FMN</name>
        <dbReference type="ChEBI" id="CHEBI:58210"/>
    </ligand>
</feature>
<evidence type="ECO:0000256" key="5">
    <source>
        <dbReference type="ARBA" id="ARBA00024042"/>
    </source>
</evidence>
<dbReference type="Proteomes" id="UP000028302">
    <property type="component" value="Unassembled WGS sequence"/>
</dbReference>
<dbReference type="PIRSF" id="PIRSF000138">
    <property type="entry name" value="Al-hdrx_acd_dh"/>
    <property type="match status" value="1"/>
</dbReference>
<dbReference type="PROSITE" id="PS51349">
    <property type="entry name" value="FMN_HYDROXY_ACID_DH_2"/>
    <property type="match status" value="1"/>
</dbReference>
<dbReference type="CDD" id="cd02809">
    <property type="entry name" value="alpha_hydroxyacid_oxid_FMN"/>
    <property type="match status" value="1"/>
</dbReference>
<accession>A0A084IIA2</accession>
<dbReference type="InterPro" id="IPR037396">
    <property type="entry name" value="FMN_HAD"/>
</dbReference>
<feature type="active site" description="Proton acceptor" evidence="6">
    <location>
        <position position="243"/>
    </location>
</feature>
<organism evidence="9 10">
    <name type="scientific">Salinisphaera hydrothermalis (strain C41B8)</name>
    <dbReference type="NCBI Taxonomy" id="1304275"/>
    <lineage>
        <taxon>Bacteria</taxon>
        <taxon>Pseudomonadati</taxon>
        <taxon>Pseudomonadota</taxon>
        <taxon>Gammaproteobacteria</taxon>
        <taxon>Salinisphaerales</taxon>
        <taxon>Salinisphaeraceae</taxon>
        <taxon>Salinisphaera</taxon>
    </lineage>
</organism>
<evidence type="ECO:0000313" key="10">
    <source>
        <dbReference type="Proteomes" id="UP000028302"/>
    </source>
</evidence>
<feature type="binding site" evidence="7">
    <location>
        <position position="246"/>
    </location>
    <ligand>
        <name>glyoxylate</name>
        <dbReference type="ChEBI" id="CHEBI:36655"/>
    </ligand>
</feature>
<name>A0A084IIA2_SALHC</name>
<feature type="binding site" evidence="7">
    <location>
        <position position="241"/>
    </location>
    <ligand>
        <name>FMN</name>
        <dbReference type="ChEBI" id="CHEBI:58210"/>
    </ligand>
</feature>
<feature type="binding site" evidence="7">
    <location>
        <begin position="274"/>
        <end position="278"/>
    </location>
    <ligand>
        <name>FMN</name>
        <dbReference type="ChEBI" id="CHEBI:58210"/>
    </ligand>
</feature>
<dbReference type="GO" id="GO:0010181">
    <property type="term" value="F:FMN binding"/>
    <property type="evidence" value="ECO:0007669"/>
    <property type="project" value="InterPro"/>
</dbReference>
<feature type="binding site" evidence="7">
    <location>
        <position position="154"/>
    </location>
    <ligand>
        <name>FMN</name>
        <dbReference type="ChEBI" id="CHEBI:58210"/>
    </ligand>
</feature>
<dbReference type="PROSITE" id="PS00557">
    <property type="entry name" value="FMN_HYDROXY_ACID_DH_1"/>
    <property type="match status" value="1"/>
</dbReference>
<dbReference type="PANTHER" id="PTHR10578">
    <property type="entry name" value="S -2-HYDROXY-ACID OXIDASE-RELATED"/>
    <property type="match status" value="1"/>
</dbReference>
<dbReference type="GO" id="GO:0016491">
    <property type="term" value="F:oxidoreductase activity"/>
    <property type="evidence" value="ECO:0007669"/>
    <property type="project" value="UniProtKB-KW"/>
</dbReference>
<dbReference type="RefSeq" id="WP_037340047.1">
    <property type="nucleotide sequence ID" value="NZ_APNK01000030.1"/>
</dbReference>
<dbReference type="OrthoDB" id="9770452at2"/>
<dbReference type="Pfam" id="PF01070">
    <property type="entry name" value="FMN_dh"/>
    <property type="match status" value="1"/>
</dbReference>
<evidence type="ECO:0000256" key="7">
    <source>
        <dbReference type="PIRSR" id="PIRSR000138-2"/>
    </source>
</evidence>
<dbReference type="PANTHER" id="PTHR10578:SF107">
    <property type="entry name" value="2-HYDROXYACID OXIDASE 1"/>
    <property type="match status" value="1"/>
</dbReference>
<comment type="caution">
    <text evidence="9">The sequence shown here is derived from an EMBL/GenBank/DDBJ whole genome shotgun (WGS) entry which is preliminary data.</text>
</comment>
<evidence type="ECO:0000259" key="8">
    <source>
        <dbReference type="PROSITE" id="PS51349"/>
    </source>
</evidence>
<dbReference type="InterPro" id="IPR012133">
    <property type="entry name" value="Alpha-hydoxy_acid_DH_FMN"/>
</dbReference>
<dbReference type="Gene3D" id="3.20.20.70">
    <property type="entry name" value="Aldolase class I"/>
    <property type="match status" value="1"/>
</dbReference>
<keyword evidence="4" id="KW-0560">Oxidoreductase</keyword>
<sequence>MSIHRLERLAGEAEARLPVAVARYFRQGSGASVSTAEAVTAWERQRLLPHALVDVSQVETGTTLLGTPVRTPIAVAPSTFQRAADPQGERAMAAAVAELGSLLTVSSNAGTRFEAIAETGVAWWLQAYLPSDRHAALPLLERAVEAGARAIVLTADTPVVANKDDGDAETIWQIAEDDWLQVNFDANYGSRPEHAKARDLGPADIEWLRERTGLPVVVKGILRPDDAARCVAAGAAAIWVSNHGGRQLDGAAATADCLPDVVAAVGDQAEVYVDGGIRSGRHVLTALALGARGVFLGRPPLWALAAGGRDRVVTEMTVLNDELVEAMQLAGMSRPRADPSLVMTARR</sequence>
<dbReference type="InterPro" id="IPR008259">
    <property type="entry name" value="FMN_hydac_DH_AS"/>
</dbReference>
<dbReference type="EMBL" id="APNK01000030">
    <property type="protein sequence ID" value="KEZ76436.1"/>
    <property type="molecule type" value="Genomic_DNA"/>
</dbReference>
<reference evidence="9 10" key="1">
    <citation type="submission" date="2013-03" db="EMBL/GenBank/DDBJ databases">
        <title>Salinisphaera hydrothermalis C41B8 Genome Sequencing.</title>
        <authorList>
            <person name="Li C."/>
            <person name="Lai Q."/>
            <person name="Shao Z."/>
        </authorList>
    </citation>
    <scope>NUCLEOTIDE SEQUENCE [LARGE SCALE GENOMIC DNA]</scope>
    <source>
        <strain evidence="9 10">C41B8</strain>
    </source>
</reference>
<dbReference type="SUPFAM" id="SSF51395">
    <property type="entry name" value="FMN-linked oxidoreductases"/>
    <property type="match status" value="1"/>
</dbReference>
<feature type="domain" description="FMN hydroxy acid dehydrogenase" evidence="8">
    <location>
        <begin position="1"/>
        <end position="347"/>
    </location>
</feature>
<keyword evidence="3 7" id="KW-0288">FMN</keyword>
<feature type="binding site" evidence="7">
    <location>
        <position position="243"/>
    </location>
    <ligand>
        <name>glyoxylate</name>
        <dbReference type="ChEBI" id="CHEBI:36655"/>
    </ligand>
</feature>
<dbReference type="eggNOG" id="COG1304">
    <property type="taxonomic scope" value="Bacteria"/>
</dbReference>
<evidence type="ECO:0000313" key="9">
    <source>
        <dbReference type="EMBL" id="KEZ76436.1"/>
    </source>
</evidence>
<protein>
    <submittedName>
        <fullName evidence="9">FMN-dependent alpha-hydroxy acid dehydrogenase</fullName>
    </submittedName>
</protein>
<proteinExistence type="inferred from homology"/>
<evidence type="ECO:0000256" key="3">
    <source>
        <dbReference type="ARBA" id="ARBA00022643"/>
    </source>
</evidence>
<keyword evidence="10" id="KW-1185">Reference proteome</keyword>
<evidence type="ECO:0000256" key="6">
    <source>
        <dbReference type="PIRSR" id="PIRSR000138-1"/>
    </source>
</evidence>
<feature type="binding site" evidence="7">
    <location>
        <position position="126"/>
    </location>
    <ligand>
        <name>FMN</name>
        <dbReference type="ChEBI" id="CHEBI:58210"/>
    </ligand>
</feature>
<keyword evidence="2 7" id="KW-0285">Flavoprotein</keyword>
<feature type="binding site" evidence="7">
    <location>
        <position position="128"/>
    </location>
    <ligand>
        <name>glyoxylate</name>
        <dbReference type="ChEBI" id="CHEBI:36655"/>
    </ligand>
</feature>
<feature type="binding site" evidence="7">
    <location>
        <position position="219"/>
    </location>
    <ligand>
        <name>FMN</name>
        <dbReference type="ChEBI" id="CHEBI:58210"/>
    </ligand>
</feature>
<feature type="binding site" evidence="7">
    <location>
        <position position="106"/>
    </location>
    <ligand>
        <name>FMN</name>
        <dbReference type="ChEBI" id="CHEBI:58210"/>
    </ligand>
</feature>
<evidence type="ECO:0000256" key="4">
    <source>
        <dbReference type="ARBA" id="ARBA00023002"/>
    </source>
</evidence>
<dbReference type="PATRIC" id="fig|1304275.5.peg.3093"/>
<comment type="cofactor">
    <cofactor evidence="1">
        <name>FMN</name>
        <dbReference type="ChEBI" id="CHEBI:58210"/>
    </cofactor>
</comment>
<comment type="similarity">
    <text evidence="5">Belongs to the FMN-dependent alpha-hydroxy acid dehydrogenase family.</text>
</comment>
<feature type="binding site" evidence="7">
    <location>
        <position position="24"/>
    </location>
    <ligand>
        <name>glyoxylate</name>
        <dbReference type="ChEBI" id="CHEBI:36655"/>
    </ligand>
</feature>
<evidence type="ECO:0000256" key="2">
    <source>
        <dbReference type="ARBA" id="ARBA00022630"/>
    </source>
</evidence>
<dbReference type="InterPro" id="IPR000262">
    <property type="entry name" value="FMN-dep_DH"/>
</dbReference>
<evidence type="ECO:0000256" key="1">
    <source>
        <dbReference type="ARBA" id="ARBA00001917"/>
    </source>
</evidence>
<dbReference type="AlphaFoldDB" id="A0A084IIA2"/>